<accession>A0A9X0J814</accession>
<gene>
    <name evidence="2" type="ORF">AYJ53_02450</name>
</gene>
<proteinExistence type="predicted"/>
<evidence type="ECO:0000256" key="1">
    <source>
        <dbReference type="SAM" id="Phobius"/>
    </source>
</evidence>
<dbReference type="EMBL" id="LSNG01000015">
    <property type="protein sequence ID" value="KXN76553.1"/>
    <property type="molecule type" value="Genomic_DNA"/>
</dbReference>
<keyword evidence="1" id="KW-1133">Transmembrane helix</keyword>
<feature type="transmembrane region" description="Helical" evidence="1">
    <location>
        <begin position="58"/>
        <end position="81"/>
    </location>
</feature>
<sequence length="87" mass="10350">MKYWKTFTLSSLVYLICFFLDYIVELFSINETSVKTTIFGLKIVTKMTMHSLNTTFSLTWYTLLTYVIFVLLCELAVFIFYKNKNIE</sequence>
<keyword evidence="1" id="KW-0472">Membrane</keyword>
<name>A0A9X0J814_LACJH</name>
<evidence type="ECO:0000313" key="2">
    <source>
        <dbReference type="EMBL" id="KXN76553.1"/>
    </source>
</evidence>
<keyword evidence="1" id="KW-0812">Transmembrane</keyword>
<feature type="transmembrane region" description="Helical" evidence="1">
    <location>
        <begin position="12"/>
        <end position="29"/>
    </location>
</feature>
<organism evidence="2 3">
    <name type="scientific">Lactobacillus johnsonii</name>
    <dbReference type="NCBI Taxonomy" id="33959"/>
    <lineage>
        <taxon>Bacteria</taxon>
        <taxon>Bacillati</taxon>
        <taxon>Bacillota</taxon>
        <taxon>Bacilli</taxon>
        <taxon>Lactobacillales</taxon>
        <taxon>Lactobacillaceae</taxon>
        <taxon>Lactobacillus</taxon>
    </lineage>
</organism>
<comment type="caution">
    <text evidence="2">The sequence shown here is derived from an EMBL/GenBank/DDBJ whole genome shotgun (WGS) entry which is preliminary data.</text>
</comment>
<evidence type="ECO:0000313" key="3">
    <source>
        <dbReference type="Proteomes" id="UP000070346"/>
    </source>
</evidence>
<reference evidence="2 3" key="1">
    <citation type="submission" date="2016-02" db="EMBL/GenBank/DDBJ databases">
        <title>Complete Genome Sequences of Lactobacillus johnsonii Strain W1.</title>
        <authorList>
            <person name="Sun Y."/>
            <person name="Wu X."/>
        </authorList>
    </citation>
    <scope>NUCLEOTIDE SEQUENCE [LARGE SCALE GENOMIC DNA]</scope>
    <source>
        <strain evidence="2 3">W1</strain>
    </source>
</reference>
<dbReference type="Proteomes" id="UP000070346">
    <property type="component" value="Unassembled WGS sequence"/>
</dbReference>
<protein>
    <submittedName>
        <fullName evidence="2">Uncharacterized protein</fullName>
    </submittedName>
</protein>
<dbReference type="AlphaFoldDB" id="A0A9X0J814"/>